<keyword evidence="6" id="KW-0539">Nucleus</keyword>
<feature type="domain" description="SWIM-type" evidence="7">
    <location>
        <begin position="167"/>
        <end position="203"/>
    </location>
</feature>
<organism evidence="8 9">
    <name type="scientific">Arachis hypogaea</name>
    <name type="common">Peanut</name>
    <dbReference type="NCBI Taxonomy" id="3818"/>
    <lineage>
        <taxon>Eukaryota</taxon>
        <taxon>Viridiplantae</taxon>
        <taxon>Streptophyta</taxon>
        <taxon>Embryophyta</taxon>
        <taxon>Tracheophyta</taxon>
        <taxon>Spermatophyta</taxon>
        <taxon>Magnoliopsida</taxon>
        <taxon>eudicotyledons</taxon>
        <taxon>Gunneridae</taxon>
        <taxon>Pentapetalae</taxon>
        <taxon>rosids</taxon>
        <taxon>fabids</taxon>
        <taxon>Fabales</taxon>
        <taxon>Fabaceae</taxon>
        <taxon>Papilionoideae</taxon>
        <taxon>50 kb inversion clade</taxon>
        <taxon>dalbergioids sensu lato</taxon>
        <taxon>Dalbergieae</taxon>
        <taxon>Pterocarpus clade</taxon>
        <taxon>Arachis</taxon>
    </lineage>
</organism>
<reference evidence="8 9" key="1">
    <citation type="submission" date="2019-01" db="EMBL/GenBank/DDBJ databases">
        <title>Sequencing of cultivated peanut Arachis hypogaea provides insights into genome evolution and oil improvement.</title>
        <authorList>
            <person name="Chen X."/>
        </authorList>
    </citation>
    <scope>NUCLEOTIDE SEQUENCE [LARGE SCALE GENOMIC DNA]</scope>
    <source>
        <strain evidence="9">cv. Fuhuasheng</strain>
        <tissue evidence="8">Leaves</tissue>
    </source>
</reference>
<evidence type="ECO:0000313" key="9">
    <source>
        <dbReference type="Proteomes" id="UP000289738"/>
    </source>
</evidence>
<keyword evidence="3 5" id="KW-0863">Zinc-finger</keyword>
<evidence type="ECO:0000256" key="3">
    <source>
        <dbReference type="ARBA" id="ARBA00022771"/>
    </source>
</evidence>
<accession>A0A445AE96</accession>
<dbReference type="SMART" id="SM00575">
    <property type="entry name" value="ZnF_PMZ"/>
    <property type="match status" value="1"/>
</dbReference>
<gene>
    <name evidence="8" type="ORF">Ahy_B02g058260</name>
</gene>
<dbReference type="GO" id="GO:0005634">
    <property type="term" value="C:nucleus"/>
    <property type="evidence" value="ECO:0007669"/>
    <property type="project" value="UniProtKB-SubCell"/>
</dbReference>
<evidence type="ECO:0000256" key="2">
    <source>
        <dbReference type="ARBA" id="ARBA00022723"/>
    </source>
</evidence>
<dbReference type="PANTHER" id="PTHR31669">
    <property type="entry name" value="PROTEIN FAR1-RELATED SEQUENCE 10-RELATED"/>
    <property type="match status" value="1"/>
</dbReference>
<dbReference type="InterPro" id="IPR006564">
    <property type="entry name" value="Znf_PMZ"/>
</dbReference>
<dbReference type="GO" id="GO:0008270">
    <property type="term" value="F:zinc ion binding"/>
    <property type="evidence" value="ECO:0007669"/>
    <property type="project" value="UniProtKB-UniRule"/>
</dbReference>
<dbReference type="EMBL" id="SDMP01000012">
    <property type="protein sequence ID" value="RYR24738.1"/>
    <property type="molecule type" value="Genomic_DNA"/>
</dbReference>
<dbReference type="PROSITE" id="PS50966">
    <property type="entry name" value="ZF_SWIM"/>
    <property type="match status" value="1"/>
</dbReference>
<protein>
    <recommendedName>
        <fullName evidence="6">Protein FAR1-RELATED SEQUENCE</fullName>
    </recommendedName>
</protein>
<proteinExistence type="inferred from homology"/>
<evidence type="ECO:0000259" key="7">
    <source>
        <dbReference type="PROSITE" id="PS50966"/>
    </source>
</evidence>
<evidence type="ECO:0000256" key="1">
    <source>
        <dbReference type="ARBA" id="ARBA00005889"/>
    </source>
</evidence>
<comment type="similarity">
    <text evidence="1 6">Belongs to the FHY3/FAR1 family.</text>
</comment>
<dbReference type="GO" id="GO:0006355">
    <property type="term" value="P:regulation of DNA-templated transcription"/>
    <property type="evidence" value="ECO:0007669"/>
    <property type="project" value="UniProtKB-UniRule"/>
</dbReference>
<sequence length="345" mass="40647">MSHVVWNSYTKEAFDRNWIDFLRKYGLGGNKWLSELYEDRHIWIPVYLDHHFWAGMRSTQRRKSMHSFFNKFITRNSSLRQFVKQYDNCLASRERIRCCRFSHHDTVRKKSAIEAQFQHVYTHEKFREVQAQFRGKVNCITRSMHSTLGFTTYEVIEQVSNSTFNKFVVTYDAVSRDVKCHCLLFESRGILCRHSLSVLSFERVDNVAPKYILKRWSKNIKKGGIHTLRAAKMNLYWSQESEELTRILHRAFDKVMAEMEEYQERSKGKSLLITHEEATLSNVNDLQNLPRVKTRGWPKNRLGSNLEKKISNAMKKKKKTAPSELNLLDSGSLIQSSSTLSMHHI</sequence>
<evidence type="ECO:0000313" key="8">
    <source>
        <dbReference type="EMBL" id="RYR24738.1"/>
    </source>
</evidence>
<dbReference type="InterPro" id="IPR031052">
    <property type="entry name" value="FHY3/FAR1"/>
</dbReference>
<keyword evidence="4 6" id="KW-0862">Zinc</keyword>
<evidence type="ECO:0000256" key="4">
    <source>
        <dbReference type="ARBA" id="ARBA00022833"/>
    </source>
</evidence>
<comment type="function">
    <text evidence="6">Putative transcription activator involved in regulating light control of development.</text>
</comment>
<name>A0A445AE96_ARAHY</name>
<dbReference type="STRING" id="3818.A0A445AE96"/>
<comment type="caution">
    <text evidence="8">The sequence shown here is derived from an EMBL/GenBank/DDBJ whole genome shotgun (WGS) entry which is preliminary data.</text>
</comment>
<keyword evidence="2 6" id="KW-0479">Metal-binding</keyword>
<dbReference type="PANTHER" id="PTHR31669:SF283">
    <property type="entry name" value="PROTEIN FAR1-RELATED SEQUENCE"/>
    <property type="match status" value="1"/>
</dbReference>
<evidence type="ECO:0000256" key="6">
    <source>
        <dbReference type="RuleBase" id="RU367018"/>
    </source>
</evidence>
<dbReference type="AlphaFoldDB" id="A0A445AE96"/>
<evidence type="ECO:0000256" key="5">
    <source>
        <dbReference type="PROSITE-ProRule" id="PRU00325"/>
    </source>
</evidence>
<keyword evidence="9" id="KW-1185">Reference proteome</keyword>
<dbReference type="InterPro" id="IPR007527">
    <property type="entry name" value="Znf_SWIM"/>
</dbReference>
<comment type="subcellular location">
    <subcellularLocation>
        <location evidence="6">Nucleus</location>
    </subcellularLocation>
</comment>
<dbReference type="Proteomes" id="UP000289738">
    <property type="component" value="Chromosome B02"/>
</dbReference>